<evidence type="ECO:0000256" key="21">
    <source>
        <dbReference type="SAM" id="Phobius"/>
    </source>
</evidence>
<dbReference type="Gene3D" id="1.20.120.160">
    <property type="entry name" value="HPT domain"/>
    <property type="match status" value="1"/>
</dbReference>
<dbReference type="InterPro" id="IPR036641">
    <property type="entry name" value="HPT_dom_sf"/>
</dbReference>
<evidence type="ECO:0000256" key="11">
    <source>
        <dbReference type="ARBA" id="ARBA00022989"/>
    </source>
</evidence>
<feature type="modified residue" description="4-aspartylphosphate" evidence="19">
    <location>
        <position position="878"/>
    </location>
</feature>
<evidence type="ECO:0000256" key="6">
    <source>
        <dbReference type="ARBA" id="ARBA00022679"/>
    </source>
</evidence>
<dbReference type="CDD" id="cd00082">
    <property type="entry name" value="HisKA"/>
    <property type="match status" value="1"/>
</dbReference>
<evidence type="ECO:0000259" key="23">
    <source>
        <dbReference type="PROSITE" id="PS50110"/>
    </source>
</evidence>
<feature type="transmembrane region" description="Helical" evidence="21">
    <location>
        <begin position="325"/>
        <end position="345"/>
    </location>
</feature>
<dbReference type="SUPFAM" id="SSF52172">
    <property type="entry name" value="CheY-like"/>
    <property type="match status" value="2"/>
</dbReference>
<accession>A0A516SK36</accession>
<keyword evidence="13 21" id="KW-0472">Membrane</keyword>
<dbReference type="PANTHER" id="PTHR45339">
    <property type="entry name" value="HYBRID SIGNAL TRANSDUCTION HISTIDINE KINASE J"/>
    <property type="match status" value="1"/>
</dbReference>
<dbReference type="FunFam" id="3.30.565.10:FF:000010">
    <property type="entry name" value="Sensor histidine kinase RcsC"/>
    <property type="match status" value="1"/>
</dbReference>
<dbReference type="InterPro" id="IPR036097">
    <property type="entry name" value="HisK_dim/P_sf"/>
</dbReference>
<dbReference type="SMART" id="SM00388">
    <property type="entry name" value="HisKA"/>
    <property type="match status" value="1"/>
</dbReference>
<dbReference type="Pfam" id="PF02518">
    <property type="entry name" value="HATPase_c"/>
    <property type="match status" value="1"/>
</dbReference>
<keyword evidence="12" id="KW-0902">Two-component regulatory system</keyword>
<evidence type="ECO:0000256" key="16">
    <source>
        <dbReference type="ARBA" id="ARBA00068150"/>
    </source>
</evidence>
<feature type="coiled-coil region" evidence="20">
    <location>
        <begin position="390"/>
        <end position="438"/>
    </location>
</feature>
<reference evidence="26" key="1">
    <citation type="submission" date="2019-07" db="EMBL/GenBank/DDBJ databases">
        <title>Chitinimonas sp. nov., isolated from Ny-Alesund, arctica soil.</title>
        <authorList>
            <person name="Xu Q."/>
            <person name="Peng F."/>
        </authorList>
    </citation>
    <scope>NUCLEOTIDE SEQUENCE [LARGE SCALE GENOMIC DNA]</scope>
    <source>
        <strain evidence="26">R3-44</strain>
    </source>
</reference>
<feature type="domain" description="Response regulatory" evidence="23">
    <location>
        <begin position="683"/>
        <end position="803"/>
    </location>
</feature>
<dbReference type="SMART" id="SM00448">
    <property type="entry name" value="REC"/>
    <property type="match status" value="2"/>
</dbReference>
<dbReference type="EMBL" id="CP041730">
    <property type="protein sequence ID" value="QDQ28519.1"/>
    <property type="molecule type" value="Genomic_DNA"/>
</dbReference>
<evidence type="ECO:0000256" key="20">
    <source>
        <dbReference type="SAM" id="Coils"/>
    </source>
</evidence>
<keyword evidence="5 19" id="KW-0597">Phosphoprotein</keyword>
<dbReference type="AlphaFoldDB" id="A0A516SK36"/>
<dbReference type="CDD" id="cd16922">
    <property type="entry name" value="HATPase_EvgS-ArcB-TorS-like"/>
    <property type="match status" value="1"/>
</dbReference>
<evidence type="ECO:0000256" key="1">
    <source>
        <dbReference type="ARBA" id="ARBA00000085"/>
    </source>
</evidence>
<organism evidence="25 26">
    <name type="scientific">Chitinimonas arctica</name>
    <dbReference type="NCBI Taxonomy" id="2594795"/>
    <lineage>
        <taxon>Bacteria</taxon>
        <taxon>Pseudomonadati</taxon>
        <taxon>Pseudomonadota</taxon>
        <taxon>Betaproteobacteria</taxon>
        <taxon>Neisseriales</taxon>
        <taxon>Chitinibacteraceae</taxon>
        <taxon>Chitinimonas</taxon>
    </lineage>
</organism>
<dbReference type="InterPro" id="IPR005467">
    <property type="entry name" value="His_kinase_dom"/>
</dbReference>
<evidence type="ECO:0000256" key="13">
    <source>
        <dbReference type="ARBA" id="ARBA00023136"/>
    </source>
</evidence>
<dbReference type="InterPro" id="IPR008207">
    <property type="entry name" value="Sig_transdc_His_kin_Hpt_dom"/>
</dbReference>
<dbReference type="PANTHER" id="PTHR45339:SF1">
    <property type="entry name" value="HYBRID SIGNAL TRANSDUCTION HISTIDINE KINASE J"/>
    <property type="match status" value="1"/>
</dbReference>
<feature type="domain" description="Response regulatory" evidence="23">
    <location>
        <begin position="826"/>
        <end position="945"/>
    </location>
</feature>
<dbReference type="GO" id="GO:0005524">
    <property type="term" value="F:ATP binding"/>
    <property type="evidence" value="ECO:0007669"/>
    <property type="project" value="UniProtKB-KW"/>
</dbReference>
<evidence type="ECO:0000256" key="17">
    <source>
        <dbReference type="ARBA" id="ARBA00070152"/>
    </source>
</evidence>
<keyword evidence="8" id="KW-0547">Nucleotide-binding</keyword>
<dbReference type="InterPro" id="IPR003661">
    <property type="entry name" value="HisK_dim/P_dom"/>
</dbReference>
<keyword evidence="6" id="KW-0808">Transferase</keyword>
<keyword evidence="20" id="KW-0175">Coiled coil</keyword>
<comment type="subcellular location">
    <subcellularLocation>
        <location evidence="2">Cell membrane</location>
        <topology evidence="2">Multi-pass membrane protein</topology>
    </subcellularLocation>
</comment>
<dbReference type="PROSITE" id="PS50110">
    <property type="entry name" value="RESPONSE_REGULATORY"/>
    <property type="match status" value="2"/>
</dbReference>
<dbReference type="Gene3D" id="3.30.565.10">
    <property type="entry name" value="Histidine kinase-like ATPase, C-terminal domain"/>
    <property type="match status" value="1"/>
</dbReference>
<comment type="subunit">
    <text evidence="15">At low DSF concentrations, interacts with RpfF.</text>
</comment>
<feature type="transmembrane region" description="Helical" evidence="21">
    <location>
        <begin position="237"/>
        <end position="257"/>
    </location>
</feature>
<keyword evidence="10" id="KW-0067">ATP-binding</keyword>
<evidence type="ECO:0000259" key="24">
    <source>
        <dbReference type="PROSITE" id="PS50894"/>
    </source>
</evidence>
<comment type="catalytic activity">
    <reaction evidence="1">
        <text>ATP + protein L-histidine = ADP + protein N-phospho-L-histidine.</text>
        <dbReference type="EC" id="2.7.13.3"/>
    </reaction>
</comment>
<dbReference type="KEGG" id="cari:FNU76_20350"/>
<dbReference type="SMART" id="SM00387">
    <property type="entry name" value="HATPase_c"/>
    <property type="match status" value="1"/>
</dbReference>
<dbReference type="PRINTS" id="PR00344">
    <property type="entry name" value="BCTRLSENSOR"/>
</dbReference>
<evidence type="ECO:0000256" key="7">
    <source>
        <dbReference type="ARBA" id="ARBA00022692"/>
    </source>
</evidence>
<dbReference type="Pfam" id="PF00512">
    <property type="entry name" value="HisKA"/>
    <property type="match status" value="1"/>
</dbReference>
<dbReference type="Gene3D" id="3.40.50.2300">
    <property type="match status" value="2"/>
</dbReference>
<feature type="modified residue" description="4-aspartylphosphate" evidence="19">
    <location>
        <position position="736"/>
    </location>
</feature>
<proteinExistence type="predicted"/>
<evidence type="ECO:0000256" key="12">
    <source>
        <dbReference type="ARBA" id="ARBA00023012"/>
    </source>
</evidence>
<keyword evidence="7 21" id="KW-0812">Transmembrane</keyword>
<dbReference type="SUPFAM" id="SSF55874">
    <property type="entry name" value="ATPase domain of HSP90 chaperone/DNA topoisomerase II/histidine kinase"/>
    <property type="match status" value="1"/>
</dbReference>
<feature type="transmembrane region" description="Helical" evidence="21">
    <location>
        <begin position="298"/>
        <end position="318"/>
    </location>
</feature>
<dbReference type="SUPFAM" id="SSF47384">
    <property type="entry name" value="Homodimeric domain of signal transducing histidine kinase"/>
    <property type="match status" value="1"/>
</dbReference>
<keyword evidence="9" id="KW-0418">Kinase</keyword>
<evidence type="ECO:0000256" key="8">
    <source>
        <dbReference type="ARBA" id="ARBA00022741"/>
    </source>
</evidence>
<dbReference type="GO" id="GO:0005886">
    <property type="term" value="C:plasma membrane"/>
    <property type="evidence" value="ECO:0007669"/>
    <property type="project" value="UniProtKB-SubCell"/>
</dbReference>
<dbReference type="PROSITE" id="PS50894">
    <property type="entry name" value="HPT"/>
    <property type="match status" value="1"/>
</dbReference>
<dbReference type="InterPro" id="IPR036890">
    <property type="entry name" value="HATPase_C_sf"/>
</dbReference>
<evidence type="ECO:0000256" key="2">
    <source>
        <dbReference type="ARBA" id="ARBA00004651"/>
    </source>
</evidence>
<dbReference type="GO" id="GO:0000155">
    <property type="term" value="F:phosphorelay sensor kinase activity"/>
    <property type="evidence" value="ECO:0007669"/>
    <property type="project" value="InterPro"/>
</dbReference>
<evidence type="ECO:0000256" key="14">
    <source>
        <dbReference type="ARBA" id="ARBA00058004"/>
    </source>
</evidence>
<keyword evidence="4" id="KW-1003">Cell membrane</keyword>
<keyword evidence="26" id="KW-1185">Reference proteome</keyword>
<gene>
    <name evidence="25" type="ORF">FNU76_20350</name>
</gene>
<keyword evidence="11 21" id="KW-1133">Transmembrane helix</keyword>
<evidence type="ECO:0000313" key="25">
    <source>
        <dbReference type="EMBL" id="QDQ28519.1"/>
    </source>
</evidence>
<evidence type="ECO:0000256" key="18">
    <source>
        <dbReference type="PROSITE-ProRule" id="PRU00110"/>
    </source>
</evidence>
<feature type="transmembrane region" description="Helical" evidence="21">
    <location>
        <begin position="205"/>
        <end position="225"/>
    </location>
</feature>
<dbReference type="Gene3D" id="1.10.287.130">
    <property type="match status" value="1"/>
</dbReference>
<dbReference type="FunFam" id="1.10.287.130:FF:000002">
    <property type="entry name" value="Two-component osmosensing histidine kinase"/>
    <property type="match status" value="1"/>
</dbReference>
<feature type="domain" description="HPt" evidence="24">
    <location>
        <begin position="988"/>
        <end position="1083"/>
    </location>
</feature>
<dbReference type="PROSITE" id="PS50109">
    <property type="entry name" value="HIS_KIN"/>
    <property type="match status" value="1"/>
</dbReference>
<evidence type="ECO:0000256" key="4">
    <source>
        <dbReference type="ARBA" id="ARBA00022475"/>
    </source>
</evidence>
<evidence type="ECO:0000256" key="5">
    <source>
        <dbReference type="ARBA" id="ARBA00022553"/>
    </source>
</evidence>
<dbReference type="InterPro" id="IPR001789">
    <property type="entry name" value="Sig_transdc_resp-reg_receiver"/>
</dbReference>
<dbReference type="InterPro" id="IPR011006">
    <property type="entry name" value="CheY-like_superfamily"/>
</dbReference>
<evidence type="ECO:0000313" key="26">
    <source>
        <dbReference type="Proteomes" id="UP000317550"/>
    </source>
</evidence>
<feature type="modified residue" description="Phosphohistidine" evidence="18">
    <location>
        <position position="1027"/>
    </location>
</feature>
<evidence type="ECO:0000256" key="19">
    <source>
        <dbReference type="PROSITE-ProRule" id="PRU00169"/>
    </source>
</evidence>
<evidence type="ECO:0000256" key="9">
    <source>
        <dbReference type="ARBA" id="ARBA00022777"/>
    </source>
</evidence>
<evidence type="ECO:0000259" key="22">
    <source>
        <dbReference type="PROSITE" id="PS50109"/>
    </source>
</evidence>
<sequence length="1083" mass="119724">MRGLQVHISASRALRFAVVLCCWLLSTHSYAVPLPIDYACGQAPLFLNGTPRHTAWIAAPQGRLLVLPESTCWVRIRDKLPNPPGEDLSALSVYNAKSNMVLFDAHGRQLAAAMRTGDNHKAVTIGNLVSFATAFASPLPLYVRIELVPDTIYPTYVRFHQEDVIAATKRAQREQGQDMVAVLFLIAIAAFTTCLGLALRQQDHLLVSVWALSQACYFVVSRGAYSAFDYWPAVLWMHSYSNFASGSLTAILSIRIGYFNRHSPWRSRVLVGFALLFPLLALHTFLSPPEERSQLLAWSESLLFPLEVIALSAAWTGWRRDAPGCALLLFSILPQAAFHFLLMLMNLSQQGMGSLLPDFAAPGSWFAQLQSMWLPLMFFLSLLLASKQLMENLQSSERLLEERVARRTQELSEANAQLRAHEQALSRATRIAENASRLKSEFLANMSHEIRTPMNAVIGMAYLALKTDLSSKQRDYVSKIYKAGNLLLAVINDVLDFTKIEADKLEIEHIEFTLDEVLAHVAGMTSQKAQDKQLEYLFQVPADIPRHLVGDPLRLGQVLINLTNNAIKFTEHGHICLACKRVTQDADRIRLEFSVRDSGIGMTREQAAQLFQPFTQADGSTTRKYGGTGLGLTISKRLVNMMDGEIGMESEPGRGSVFHFTASFGTVSEVAPLQGMAALSKLRALVIDDSVIACEVLALILQDMGMETDMLSRETEALAKIKLADRGRPYDLVFCDWKMPVLDGMEVAASLRMAGLRQPPKFILVTAFGGEEVRHQTGATAIDGFLVKPIMQSSLLSVLLPLFESSRPASLPILPQSSAVRWQGCRVLLAEDNEINQQIAIEFLQLEGFQVDVATNGKEALANLQAQPAGYYQLVLMDIQMPEMDGHEATQLIRGMPQHAQLPIIALTAHAMLEERERCLREGMLDCITKPLEPEQMFRIIAQWLPPVDTTRAGTTVESAAAAGAEPESVMLLEGFDTVAALHRMGGRLGFYYRMLAKIPSTLGDTPAKLHDALSRQDRTTAERLAHTTVGVAANVGAVELEAVARKLEYALHEGSEDEVLLQDFDHCLARALAQVEGHFKTV</sequence>
<feature type="transmembrane region" description="Helical" evidence="21">
    <location>
        <begin position="269"/>
        <end position="286"/>
    </location>
</feature>
<comment type="function">
    <text evidence="14">Member of the two-component regulatory system BvgS/BvgA. Phosphorylates BvgA via a four-step phosphorelay in response to environmental signals.</text>
</comment>
<dbReference type="SUPFAM" id="SSF47226">
    <property type="entry name" value="Histidine-containing phosphotransfer domain, HPT domain"/>
    <property type="match status" value="1"/>
</dbReference>
<feature type="transmembrane region" description="Helical" evidence="21">
    <location>
        <begin position="179"/>
        <end position="198"/>
    </location>
</feature>
<evidence type="ECO:0000256" key="15">
    <source>
        <dbReference type="ARBA" id="ARBA00064003"/>
    </source>
</evidence>
<dbReference type="CDD" id="cd17546">
    <property type="entry name" value="REC_hyHK_CKI1_RcsC-like"/>
    <property type="match status" value="2"/>
</dbReference>
<dbReference type="InterPro" id="IPR003594">
    <property type="entry name" value="HATPase_dom"/>
</dbReference>
<dbReference type="InterPro" id="IPR004358">
    <property type="entry name" value="Sig_transdc_His_kin-like_C"/>
</dbReference>
<protein>
    <recommendedName>
        <fullName evidence="16">Sensory/regulatory protein RpfC</fullName>
        <ecNumber evidence="3">2.7.13.3</ecNumber>
    </recommendedName>
    <alternativeName>
        <fullName evidence="17">Virulence sensor protein BvgS</fullName>
    </alternativeName>
</protein>
<dbReference type="OrthoDB" id="9757990at2"/>
<dbReference type="Pfam" id="PF01627">
    <property type="entry name" value="Hpt"/>
    <property type="match status" value="1"/>
</dbReference>
<name>A0A516SK36_9NEIS</name>
<dbReference type="Pfam" id="PF00072">
    <property type="entry name" value="Response_reg"/>
    <property type="match status" value="2"/>
</dbReference>
<dbReference type="EC" id="2.7.13.3" evidence="3"/>
<evidence type="ECO:0000256" key="3">
    <source>
        <dbReference type="ARBA" id="ARBA00012438"/>
    </source>
</evidence>
<evidence type="ECO:0000256" key="10">
    <source>
        <dbReference type="ARBA" id="ARBA00022840"/>
    </source>
</evidence>
<dbReference type="Proteomes" id="UP000317550">
    <property type="component" value="Chromosome"/>
</dbReference>
<feature type="domain" description="Histidine kinase" evidence="22">
    <location>
        <begin position="445"/>
        <end position="666"/>
    </location>
</feature>